<dbReference type="EMBL" id="KZ805471">
    <property type="protein sequence ID" value="PVH96195.1"/>
    <property type="molecule type" value="Genomic_DNA"/>
</dbReference>
<dbReference type="AlphaFoldDB" id="A0A2V1DDV1"/>
<evidence type="ECO:0000313" key="1">
    <source>
        <dbReference type="EMBL" id="PVH96195.1"/>
    </source>
</evidence>
<dbReference type="OrthoDB" id="408152at2759"/>
<dbReference type="InterPro" id="IPR027417">
    <property type="entry name" value="P-loop_NTPase"/>
</dbReference>
<sequence length="206" mass="23626">MSKAKRRVVGAGLPRTGTSSLAFALEILGYDRVLHSHCGNALSDLVCPDADALELQKQSGVSLEELTSSWDATLDSPTADFYAEMSELFPGSAVILTVRDSDQQWWASWYRTLGVFFGSDWRGRLLRLFLWMDWGSHERNDMISHFTHLWRSKYGSYGPDIHTHHNLEVQRRISPERLLVFNVKQGWEPLCRFLGEDVPLRPFPRM</sequence>
<reference evidence="1 2" key="1">
    <citation type="journal article" date="2018" name="Sci. Rep.">
        <title>Comparative genomics provides insights into the lifestyle and reveals functional heterogeneity of dark septate endophytic fungi.</title>
        <authorList>
            <person name="Knapp D.G."/>
            <person name="Nemeth J.B."/>
            <person name="Barry K."/>
            <person name="Hainaut M."/>
            <person name="Henrissat B."/>
            <person name="Johnson J."/>
            <person name="Kuo A."/>
            <person name="Lim J.H.P."/>
            <person name="Lipzen A."/>
            <person name="Nolan M."/>
            <person name="Ohm R.A."/>
            <person name="Tamas L."/>
            <person name="Grigoriev I.V."/>
            <person name="Spatafora J.W."/>
            <person name="Nagy L.G."/>
            <person name="Kovacs G.M."/>
        </authorList>
    </citation>
    <scope>NUCLEOTIDE SEQUENCE [LARGE SCALE GENOMIC DNA]</scope>
    <source>
        <strain evidence="1 2">DSE2036</strain>
    </source>
</reference>
<dbReference type="PANTHER" id="PTHR36978:SF3">
    <property type="entry name" value="P-LOOP CONTAINING NUCLEOSIDE TRIPHOSPHATE HYDROLASE PROTEIN"/>
    <property type="match status" value="1"/>
</dbReference>
<dbReference type="Pfam" id="PF17784">
    <property type="entry name" value="Sulfotransfer_4"/>
    <property type="match status" value="1"/>
</dbReference>
<accession>A0A2V1DDV1</accession>
<organism evidence="1 2">
    <name type="scientific">Periconia macrospinosa</name>
    <dbReference type="NCBI Taxonomy" id="97972"/>
    <lineage>
        <taxon>Eukaryota</taxon>
        <taxon>Fungi</taxon>
        <taxon>Dikarya</taxon>
        <taxon>Ascomycota</taxon>
        <taxon>Pezizomycotina</taxon>
        <taxon>Dothideomycetes</taxon>
        <taxon>Pleosporomycetidae</taxon>
        <taxon>Pleosporales</taxon>
        <taxon>Massarineae</taxon>
        <taxon>Periconiaceae</taxon>
        <taxon>Periconia</taxon>
    </lineage>
</organism>
<dbReference type="SUPFAM" id="SSF52540">
    <property type="entry name" value="P-loop containing nucleoside triphosphate hydrolases"/>
    <property type="match status" value="1"/>
</dbReference>
<protein>
    <recommendedName>
        <fullName evidence="3">P-loop containing nucleoside triphosphate hydrolase protein</fullName>
    </recommendedName>
</protein>
<keyword evidence="2" id="KW-1185">Reference proteome</keyword>
<dbReference type="PANTHER" id="PTHR36978">
    <property type="entry name" value="P-LOOP CONTAINING NUCLEOTIDE TRIPHOSPHATE HYDROLASE"/>
    <property type="match status" value="1"/>
</dbReference>
<proteinExistence type="predicted"/>
<dbReference type="Proteomes" id="UP000244855">
    <property type="component" value="Unassembled WGS sequence"/>
</dbReference>
<name>A0A2V1DDV1_9PLEO</name>
<gene>
    <name evidence="1" type="ORF">DM02DRAFT_599638</name>
</gene>
<evidence type="ECO:0008006" key="3">
    <source>
        <dbReference type="Google" id="ProtNLM"/>
    </source>
</evidence>
<evidence type="ECO:0000313" key="2">
    <source>
        <dbReference type="Proteomes" id="UP000244855"/>
    </source>
</evidence>
<dbReference type="InterPro" id="IPR040632">
    <property type="entry name" value="Sulfotransfer_4"/>
</dbReference>
<dbReference type="STRING" id="97972.A0A2V1DDV1"/>
<dbReference type="Gene3D" id="3.40.50.300">
    <property type="entry name" value="P-loop containing nucleotide triphosphate hydrolases"/>
    <property type="match status" value="1"/>
</dbReference>